<dbReference type="PROSITE" id="PS00097">
    <property type="entry name" value="CARBAMOYLTRANSFERASE"/>
    <property type="match status" value="1"/>
</dbReference>
<dbReference type="SUPFAM" id="SSF53671">
    <property type="entry name" value="Aspartate/ornithine carbamoyltransferase"/>
    <property type="match status" value="1"/>
</dbReference>
<evidence type="ECO:0000256" key="8">
    <source>
        <dbReference type="ARBA" id="ARBA00022679"/>
    </source>
</evidence>
<dbReference type="AlphaFoldDB" id="A0A8J6JCF1"/>
<dbReference type="HAMAP" id="MF_01109">
    <property type="entry name" value="OTCase"/>
    <property type="match status" value="1"/>
</dbReference>
<gene>
    <name evidence="13" type="primary">argF</name>
    <name evidence="13" type="ORF">H8S57_05880</name>
</gene>
<dbReference type="InterPro" id="IPR002292">
    <property type="entry name" value="Orn/put_carbamltrans"/>
</dbReference>
<keyword evidence="8 10" id="KW-0808">Transferase</keyword>
<dbReference type="PANTHER" id="PTHR45753:SF3">
    <property type="entry name" value="ORNITHINE TRANSCARBAMYLASE, MITOCHONDRIAL"/>
    <property type="match status" value="1"/>
</dbReference>
<dbReference type="InterPro" id="IPR024904">
    <property type="entry name" value="OTCase_ArgI"/>
</dbReference>
<dbReference type="PRINTS" id="PR00102">
    <property type="entry name" value="OTCASE"/>
</dbReference>
<evidence type="ECO:0000259" key="11">
    <source>
        <dbReference type="Pfam" id="PF00185"/>
    </source>
</evidence>
<dbReference type="GO" id="GO:0004585">
    <property type="term" value="F:ornithine carbamoyltransferase activity"/>
    <property type="evidence" value="ECO:0007669"/>
    <property type="project" value="UniProtKB-UniRule"/>
</dbReference>
<comment type="caution">
    <text evidence="13">The sequence shown here is derived from an EMBL/GenBank/DDBJ whole genome shotgun (WGS) entry which is preliminary data.</text>
</comment>
<feature type="binding site" evidence="10">
    <location>
        <begin position="130"/>
        <end position="133"/>
    </location>
    <ligand>
        <name>carbamoyl phosphate</name>
        <dbReference type="ChEBI" id="CHEBI:58228"/>
    </ligand>
</feature>
<evidence type="ECO:0000259" key="12">
    <source>
        <dbReference type="Pfam" id="PF02729"/>
    </source>
</evidence>
<feature type="binding site" evidence="10">
    <location>
        <position position="79"/>
    </location>
    <ligand>
        <name>carbamoyl phosphate</name>
        <dbReference type="ChEBI" id="CHEBI:58228"/>
    </ligand>
</feature>
<dbReference type="Gene3D" id="3.40.50.1370">
    <property type="entry name" value="Aspartate/ornithine carbamoyltransferase"/>
    <property type="match status" value="2"/>
</dbReference>
<dbReference type="InterPro" id="IPR006130">
    <property type="entry name" value="Asp/Orn_carbamoylTrfase"/>
</dbReference>
<dbReference type="Pfam" id="PF00185">
    <property type="entry name" value="OTCace"/>
    <property type="match status" value="1"/>
</dbReference>
<name>A0A8J6JCF1_9FIRM</name>
<dbReference type="GO" id="GO:0005737">
    <property type="term" value="C:cytoplasm"/>
    <property type="evidence" value="ECO:0007669"/>
    <property type="project" value="UniProtKB-SubCell"/>
</dbReference>
<dbReference type="FunFam" id="3.40.50.1370:FF:000016">
    <property type="entry name" value="Ornithine carbamoyltransferase"/>
    <property type="match status" value="1"/>
</dbReference>
<protein>
    <recommendedName>
        <fullName evidence="6 10">Ornithine carbamoyltransferase</fullName>
        <shortName evidence="10">OTCase</shortName>
        <ecNumber evidence="5 10">2.1.3.3</ecNumber>
    </recommendedName>
</protein>
<evidence type="ECO:0000256" key="7">
    <source>
        <dbReference type="ARBA" id="ARBA00022490"/>
    </source>
</evidence>
<dbReference type="NCBIfam" id="NF001986">
    <property type="entry name" value="PRK00779.1"/>
    <property type="match status" value="1"/>
</dbReference>
<dbReference type="PRINTS" id="PR00100">
    <property type="entry name" value="AOTCASE"/>
</dbReference>
<dbReference type="InterPro" id="IPR006131">
    <property type="entry name" value="Asp_carbamoyltransf_Asp/Orn-bd"/>
</dbReference>
<dbReference type="PANTHER" id="PTHR45753">
    <property type="entry name" value="ORNITHINE CARBAMOYLTRANSFERASE, MITOCHONDRIAL"/>
    <property type="match status" value="1"/>
</dbReference>
<comment type="function">
    <text evidence="1">Reversibly catalyzes the transfer of the carbamoyl group from carbamoyl phosphate (CP) to the N(epsilon) atom of ornithine (ORN) to produce L-citrulline.</text>
</comment>
<feature type="binding site" evidence="10">
    <location>
        <begin position="262"/>
        <end position="263"/>
    </location>
    <ligand>
        <name>carbamoyl phosphate</name>
        <dbReference type="ChEBI" id="CHEBI:58228"/>
    </ligand>
</feature>
<dbReference type="EC" id="2.1.3.3" evidence="5 10"/>
<keyword evidence="7 10" id="KW-0963">Cytoplasm</keyword>
<dbReference type="FunFam" id="3.40.50.1370:FF:000008">
    <property type="entry name" value="Ornithine carbamoyltransferase"/>
    <property type="match status" value="1"/>
</dbReference>
<evidence type="ECO:0000256" key="10">
    <source>
        <dbReference type="HAMAP-Rule" id="MF_01109"/>
    </source>
</evidence>
<comment type="catalytic activity">
    <reaction evidence="9 10">
        <text>carbamoyl phosphate + L-ornithine = L-citrulline + phosphate + H(+)</text>
        <dbReference type="Rhea" id="RHEA:19513"/>
        <dbReference type="ChEBI" id="CHEBI:15378"/>
        <dbReference type="ChEBI" id="CHEBI:43474"/>
        <dbReference type="ChEBI" id="CHEBI:46911"/>
        <dbReference type="ChEBI" id="CHEBI:57743"/>
        <dbReference type="ChEBI" id="CHEBI:58228"/>
        <dbReference type="EC" id="2.1.3.3"/>
    </reaction>
</comment>
<feature type="binding site" evidence="10">
    <location>
        <begin position="52"/>
        <end position="55"/>
    </location>
    <ligand>
        <name>carbamoyl phosphate</name>
        <dbReference type="ChEBI" id="CHEBI:58228"/>
    </ligand>
</feature>
<feature type="domain" description="Aspartate/ornithine carbamoyltransferase Asp/Orn-binding" evidence="11">
    <location>
        <begin position="149"/>
        <end position="301"/>
    </location>
</feature>
<dbReference type="EMBL" id="JACOPP010000005">
    <property type="protein sequence ID" value="MBC5733253.1"/>
    <property type="molecule type" value="Genomic_DNA"/>
</dbReference>
<feature type="binding site" evidence="10">
    <location>
        <position position="103"/>
    </location>
    <ligand>
        <name>carbamoyl phosphate</name>
        <dbReference type="ChEBI" id="CHEBI:58228"/>
    </ligand>
</feature>
<reference evidence="13" key="1">
    <citation type="submission" date="2020-08" db="EMBL/GenBank/DDBJ databases">
        <title>Genome public.</title>
        <authorList>
            <person name="Liu C."/>
            <person name="Sun Q."/>
        </authorList>
    </citation>
    <scope>NUCLEOTIDE SEQUENCE</scope>
    <source>
        <strain evidence="13">NSJ-51</strain>
    </source>
</reference>
<feature type="binding site" evidence="10">
    <location>
        <begin position="226"/>
        <end position="227"/>
    </location>
    <ligand>
        <name>L-ornithine</name>
        <dbReference type="ChEBI" id="CHEBI:46911"/>
    </ligand>
</feature>
<dbReference type="RefSeq" id="WP_186907143.1">
    <property type="nucleotide sequence ID" value="NZ_JACOPP010000005.1"/>
</dbReference>
<organism evidence="13 14">
    <name type="scientific">Lawsonibacter hominis</name>
    <dbReference type="NCBI Taxonomy" id="2763053"/>
    <lineage>
        <taxon>Bacteria</taxon>
        <taxon>Bacillati</taxon>
        <taxon>Bacillota</taxon>
        <taxon>Clostridia</taxon>
        <taxon>Eubacteriales</taxon>
        <taxon>Oscillospiraceae</taxon>
        <taxon>Lawsonibacter</taxon>
    </lineage>
</organism>
<evidence type="ECO:0000256" key="9">
    <source>
        <dbReference type="ARBA" id="ARBA00048772"/>
    </source>
</evidence>
<evidence type="ECO:0000256" key="5">
    <source>
        <dbReference type="ARBA" id="ARBA00013007"/>
    </source>
</evidence>
<feature type="binding site" evidence="10">
    <location>
        <position position="161"/>
    </location>
    <ligand>
        <name>L-ornithine</name>
        <dbReference type="ChEBI" id="CHEBI:46911"/>
    </ligand>
</feature>
<evidence type="ECO:0000313" key="14">
    <source>
        <dbReference type="Proteomes" id="UP000661435"/>
    </source>
</evidence>
<evidence type="ECO:0000256" key="4">
    <source>
        <dbReference type="ARBA" id="ARBA00007805"/>
    </source>
</evidence>
<evidence type="ECO:0000313" key="13">
    <source>
        <dbReference type="EMBL" id="MBC5733253.1"/>
    </source>
</evidence>
<evidence type="ECO:0000256" key="6">
    <source>
        <dbReference type="ARBA" id="ARBA00016634"/>
    </source>
</evidence>
<comment type="subcellular location">
    <subcellularLocation>
        <location evidence="2 10">Cytoplasm</location>
    </subcellularLocation>
</comment>
<sequence length="308" mass="34085">MQKDLLKLLDLSREEITKILNVADQMKYNQKHNLTHNYLAGKTLAMIFEKNSTRTRVSFETGMYQLGGHALFLSGKESQIGRGEPIEDTARVLSRYCDGIMIRTYGQDEVETLARYASIPVINGLTDFAHPCQVLADLMTIREHMTRLEGLKLCFIGDGNNMANSLIVGGLKCGMDVSVACPEGYDPDPKVLDFAQSASGAAFRLCRRPEEAAADADVVITDVWASMGQEEERAKRALAFAGYQVNDALMELAHPGAMVQHCLPAHRGEEITAEVFEQHAGEIFDEAENRLHAQKAVMYLLMGGEKTL</sequence>
<evidence type="ECO:0000256" key="1">
    <source>
        <dbReference type="ARBA" id="ARBA00003822"/>
    </source>
</evidence>
<evidence type="ECO:0000256" key="3">
    <source>
        <dbReference type="ARBA" id="ARBA00004975"/>
    </source>
</evidence>
<dbReference type="Proteomes" id="UP000661435">
    <property type="component" value="Unassembled WGS sequence"/>
</dbReference>
<comment type="similarity">
    <text evidence="4 10">Belongs to the aspartate/ornithine carbamoyltransferase superfamily. OTCase family.</text>
</comment>
<dbReference type="GO" id="GO:0042450">
    <property type="term" value="P:L-arginine biosynthetic process via ornithine"/>
    <property type="evidence" value="ECO:0007669"/>
    <property type="project" value="UniProtKB-UniRule"/>
</dbReference>
<dbReference type="GO" id="GO:0019240">
    <property type="term" value="P:citrulline biosynthetic process"/>
    <property type="evidence" value="ECO:0007669"/>
    <property type="project" value="TreeGrafter"/>
</dbReference>
<dbReference type="NCBIfam" id="TIGR00658">
    <property type="entry name" value="orni_carb_tr"/>
    <property type="match status" value="1"/>
</dbReference>
<accession>A0A8J6JCF1</accession>
<proteinExistence type="inferred from homology"/>
<dbReference type="InterPro" id="IPR036901">
    <property type="entry name" value="Asp/Orn_carbamoylTrfase_sf"/>
</dbReference>
<dbReference type="GO" id="GO:0016597">
    <property type="term" value="F:amino acid binding"/>
    <property type="evidence" value="ECO:0007669"/>
    <property type="project" value="InterPro"/>
</dbReference>
<dbReference type="InterPro" id="IPR006132">
    <property type="entry name" value="Asp/Orn_carbamoyltranf_P-bd"/>
</dbReference>
<feature type="binding site" evidence="10">
    <location>
        <position position="290"/>
    </location>
    <ligand>
        <name>carbamoyl phosphate</name>
        <dbReference type="ChEBI" id="CHEBI:58228"/>
    </ligand>
</feature>
<feature type="binding site" evidence="10">
    <location>
        <position position="222"/>
    </location>
    <ligand>
        <name>L-ornithine</name>
        <dbReference type="ChEBI" id="CHEBI:46911"/>
    </ligand>
</feature>
<evidence type="ECO:0000256" key="2">
    <source>
        <dbReference type="ARBA" id="ARBA00004496"/>
    </source>
</evidence>
<keyword evidence="14" id="KW-1185">Reference proteome</keyword>
<feature type="domain" description="Aspartate/ornithine carbamoyltransferase carbamoyl-P binding" evidence="12">
    <location>
        <begin position="3"/>
        <end position="143"/>
    </location>
</feature>
<dbReference type="Pfam" id="PF02729">
    <property type="entry name" value="OTCace_N"/>
    <property type="match status" value="1"/>
</dbReference>
<comment type="pathway">
    <text evidence="3">Amino-acid biosynthesis; L-arginine biosynthesis; L-arginine from L-ornithine and carbamoyl phosphate: step 1/3.</text>
</comment>